<evidence type="ECO:0000313" key="3">
    <source>
        <dbReference type="Proteomes" id="UP001286313"/>
    </source>
</evidence>
<comment type="caution">
    <text evidence="2">The sequence shown here is derived from an EMBL/GenBank/DDBJ whole genome shotgun (WGS) entry which is preliminary data.</text>
</comment>
<name>A0AAE1GRG5_PETCI</name>
<proteinExistence type="predicted"/>
<evidence type="ECO:0000313" key="2">
    <source>
        <dbReference type="EMBL" id="KAK3894993.1"/>
    </source>
</evidence>
<sequence length="232" mass="25839">MQSVQPTTPRTPAHRTTYVPHDLQEAKEVFICRDHTKPPLQRPYEGPFPVVTRNDKIITVERKGHDYTASLDRVKAAHIPPDLQHTKLPILTQQIPLYHPSEFPPPSSVATKIRSNPPPAPKPNQPIPLSPPVPNPDPPLLQHILLTQTTPRPTTPTTTRQISTPAPNPLPYQHNPCIQPLSTPNLPTPPQQVLTNPPQPPHTPIHPTTQANHTLSDFNPKGTILHTGRRVR</sequence>
<feature type="region of interest" description="Disordered" evidence="1">
    <location>
        <begin position="101"/>
        <end position="136"/>
    </location>
</feature>
<organism evidence="2 3">
    <name type="scientific">Petrolisthes cinctipes</name>
    <name type="common">Flat porcelain crab</name>
    <dbReference type="NCBI Taxonomy" id="88211"/>
    <lineage>
        <taxon>Eukaryota</taxon>
        <taxon>Metazoa</taxon>
        <taxon>Ecdysozoa</taxon>
        <taxon>Arthropoda</taxon>
        <taxon>Crustacea</taxon>
        <taxon>Multicrustacea</taxon>
        <taxon>Malacostraca</taxon>
        <taxon>Eumalacostraca</taxon>
        <taxon>Eucarida</taxon>
        <taxon>Decapoda</taxon>
        <taxon>Pleocyemata</taxon>
        <taxon>Anomura</taxon>
        <taxon>Galatheoidea</taxon>
        <taxon>Porcellanidae</taxon>
        <taxon>Petrolisthes</taxon>
    </lineage>
</organism>
<feature type="region of interest" description="Disordered" evidence="1">
    <location>
        <begin position="209"/>
        <end position="232"/>
    </location>
</feature>
<dbReference type="AlphaFoldDB" id="A0AAE1GRG5"/>
<dbReference type="Proteomes" id="UP001286313">
    <property type="component" value="Unassembled WGS sequence"/>
</dbReference>
<accession>A0AAE1GRG5</accession>
<reference evidence="2" key="1">
    <citation type="submission" date="2023-10" db="EMBL/GenBank/DDBJ databases">
        <title>Genome assemblies of two species of porcelain crab, Petrolisthes cinctipes and Petrolisthes manimaculis (Anomura: Porcellanidae).</title>
        <authorList>
            <person name="Angst P."/>
        </authorList>
    </citation>
    <scope>NUCLEOTIDE SEQUENCE</scope>
    <source>
        <strain evidence="2">PB745_01</strain>
        <tissue evidence="2">Gill</tissue>
    </source>
</reference>
<protein>
    <submittedName>
        <fullName evidence="2">Uncharacterized protein</fullName>
    </submittedName>
</protein>
<keyword evidence="3" id="KW-1185">Reference proteome</keyword>
<dbReference type="PANTHER" id="PTHR38681:SF1">
    <property type="entry name" value="RETROVIRUS-RELATED POL POLYPROTEIN FROM TRANSPOSON 412-LIKE PROTEIN"/>
    <property type="match status" value="1"/>
</dbReference>
<evidence type="ECO:0000256" key="1">
    <source>
        <dbReference type="SAM" id="MobiDB-lite"/>
    </source>
</evidence>
<gene>
    <name evidence="2" type="ORF">Pcinc_001286</name>
</gene>
<dbReference type="PRINTS" id="PR01217">
    <property type="entry name" value="PRICHEXTENSN"/>
</dbReference>
<dbReference type="EMBL" id="JAWQEG010000074">
    <property type="protein sequence ID" value="KAK3894993.1"/>
    <property type="molecule type" value="Genomic_DNA"/>
</dbReference>
<feature type="compositionally biased region" description="Pro residues" evidence="1">
    <location>
        <begin position="116"/>
        <end position="136"/>
    </location>
</feature>
<dbReference type="PANTHER" id="PTHR38681">
    <property type="entry name" value="RETROVIRUS-RELATED POL POLYPROTEIN FROM TRANSPOSON 412-LIKE PROTEIN-RELATED"/>
    <property type="match status" value="1"/>
</dbReference>